<gene>
    <name evidence="8" type="ORF">g.6344</name>
</gene>
<dbReference type="PANTHER" id="PTHR12701">
    <property type="entry name" value="BCR-ASSOCIATED PROTEIN, BAP"/>
    <property type="match status" value="1"/>
</dbReference>
<dbReference type="InterPro" id="IPR008417">
    <property type="entry name" value="BAP29/BAP31"/>
</dbReference>
<keyword evidence="2 5" id="KW-0812">Transmembrane</keyword>
<evidence type="ECO:0000256" key="3">
    <source>
        <dbReference type="ARBA" id="ARBA00022989"/>
    </source>
</evidence>
<feature type="non-terminal residue" evidence="8">
    <location>
        <position position="1"/>
    </location>
</feature>
<dbReference type="GO" id="GO:0005789">
    <property type="term" value="C:endoplasmic reticulum membrane"/>
    <property type="evidence" value="ECO:0007669"/>
    <property type="project" value="UniProtKB-SubCell"/>
</dbReference>
<comment type="caution">
    <text evidence="5">Lacks conserved residue(s) required for the propagation of feature annotation.</text>
</comment>
<dbReference type="GO" id="GO:0070973">
    <property type="term" value="P:protein localization to endoplasmic reticulum exit site"/>
    <property type="evidence" value="ECO:0007669"/>
    <property type="project" value="UniProtKB-UniRule"/>
</dbReference>
<reference evidence="8" key="1">
    <citation type="submission" date="2015-11" db="EMBL/GenBank/DDBJ databases">
        <title>De novo transcriptome assembly of four potential Pierce s Disease insect vectors from Arizona vineyards.</title>
        <authorList>
            <person name="Tassone E.E."/>
        </authorList>
    </citation>
    <scope>NUCLEOTIDE SEQUENCE</scope>
</reference>
<feature type="domain" description="BAP29/BAP31 transmembrane" evidence="7">
    <location>
        <begin position="2"/>
        <end position="44"/>
    </location>
</feature>
<dbReference type="Pfam" id="PF05529">
    <property type="entry name" value="Bap31"/>
    <property type="match status" value="1"/>
</dbReference>
<accession>A0A1B6EQZ3</accession>
<protein>
    <recommendedName>
        <fullName evidence="5">Endoplasmic reticulum transmembrane protein</fullName>
    </recommendedName>
</protein>
<evidence type="ECO:0000256" key="5">
    <source>
        <dbReference type="RuleBase" id="RU367026"/>
    </source>
</evidence>
<feature type="transmembrane region" description="Helical" evidence="5">
    <location>
        <begin position="12"/>
        <end position="33"/>
    </location>
</feature>
<dbReference type="GO" id="GO:0006888">
    <property type="term" value="P:endoplasmic reticulum to Golgi vesicle-mediated transport"/>
    <property type="evidence" value="ECO:0007669"/>
    <property type="project" value="UniProtKB-UniRule"/>
</dbReference>
<comment type="subcellular location">
    <subcellularLocation>
        <location evidence="5">Endoplasmic reticulum membrane</location>
        <topology evidence="5">Multi-pass membrane protein</topology>
    </subcellularLocation>
    <subcellularLocation>
        <location evidence="1">Membrane</location>
        <topology evidence="1">Multi-pass membrane protein</topology>
    </subcellularLocation>
</comment>
<organism evidence="8">
    <name type="scientific">Cuerna arida</name>
    <dbReference type="NCBI Taxonomy" id="1464854"/>
    <lineage>
        <taxon>Eukaryota</taxon>
        <taxon>Metazoa</taxon>
        <taxon>Ecdysozoa</taxon>
        <taxon>Arthropoda</taxon>
        <taxon>Hexapoda</taxon>
        <taxon>Insecta</taxon>
        <taxon>Pterygota</taxon>
        <taxon>Neoptera</taxon>
        <taxon>Paraneoptera</taxon>
        <taxon>Hemiptera</taxon>
        <taxon>Auchenorrhyncha</taxon>
        <taxon>Membracoidea</taxon>
        <taxon>Cicadellidae</taxon>
        <taxon>Cicadellinae</taxon>
        <taxon>Proconiini</taxon>
        <taxon>Cuerna</taxon>
    </lineage>
</organism>
<keyword evidence="5" id="KW-0931">ER-Golgi transport</keyword>
<comment type="function">
    <text evidence="5">May play a role in anterograde transport of membrane proteins from the endoplasmic reticulum to the Golgi.</text>
</comment>
<evidence type="ECO:0000256" key="6">
    <source>
        <dbReference type="SAM" id="Coils"/>
    </source>
</evidence>
<dbReference type="GO" id="GO:0006886">
    <property type="term" value="P:intracellular protein transport"/>
    <property type="evidence" value="ECO:0007669"/>
    <property type="project" value="UniProtKB-UniRule"/>
</dbReference>
<keyword evidence="5" id="KW-0653">Protein transport</keyword>
<dbReference type="PANTHER" id="PTHR12701:SF20">
    <property type="entry name" value="ENDOPLASMIC RETICULUM TRANSMEMBRANE PROTEIN"/>
    <property type="match status" value="1"/>
</dbReference>
<evidence type="ECO:0000256" key="4">
    <source>
        <dbReference type="ARBA" id="ARBA00023136"/>
    </source>
</evidence>
<dbReference type="AlphaFoldDB" id="A0A1B6EQZ3"/>
<keyword evidence="3 5" id="KW-1133">Transmembrane helix</keyword>
<evidence type="ECO:0000313" key="8">
    <source>
        <dbReference type="EMBL" id="JAS40372.1"/>
    </source>
</evidence>
<name>A0A1B6EQZ3_9HEMI</name>
<dbReference type="InterPro" id="IPR040463">
    <property type="entry name" value="BAP29/BAP31_N"/>
</dbReference>
<evidence type="ECO:0000256" key="1">
    <source>
        <dbReference type="ARBA" id="ARBA00004141"/>
    </source>
</evidence>
<keyword evidence="4 5" id="KW-0472">Membrane</keyword>
<keyword evidence="6" id="KW-0175">Coiled coil</keyword>
<evidence type="ECO:0000259" key="7">
    <source>
        <dbReference type="Pfam" id="PF05529"/>
    </source>
</evidence>
<proteinExistence type="inferred from homology"/>
<feature type="non-terminal residue" evidence="8">
    <location>
        <position position="123"/>
    </location>
</feature>
<keyword evidence="5" id="KW-0256">Endoplasmic reticulum</keyword>
<sequence>ENMRMFRAQRNFYISGFALFLYFIICRLIVLILKEAQLEIHLEATIKQANSASDAARSFLKQKDIASDSDDKVKKYLETIENLEKKLEDSVTAKNDLVLKYEALTKSFDDLSNDYQKKLASNK</sequence>
<feature type="coiled-coil region" evidence="6">
    <location>
        <begin position="66"/>
        <end position="100"/>
    </location>
</feature>
<dbReference type="EMBL" id="GECZ01029397">
    <property type="protein sequence ID" value="JAS40372.1"/>
    <property type="molecule type" value="Transcribed_RNA"/>
</dbReference>
<keyword evidence="5" id="KW-0813">Transport</keyword>
<comment type="similarity">
    <text evidence="5">Belongs to the BCAP29/BCAP31 family.</text>
</comment>
<evidence type="ECO:0000256" key="2">
    <source>
        <dbReference type="ARBA" id="ARBA00022692"/>
    </source>
</evidence>